<dbReference type="Proteomes" id="UP000824169">
    <property type="component" value="Unassembled WGS sequence"/>
</dbReference>
<name>A0A9D1P298_9FIRM</name>
<reference evidence="1" key="1">
    <citation type="submission" date="2020-10" db="EMBL/GenBank/DDBJ databases">
        <authorList>
            <person name="Gilroy R."/>
        </authorList>
    </citation>
    <scope>NUCLEOTIDE SEQUENCE</scope>
    <source>
        <strain evidence="1">CHK188-20938</strain>
    </source>
</reference>
<accession>A0A9D1P298</accession>
<proteinExistence type="predicted"/>
<sequence>MVKAYFTACEQAFPAKRTQLRRLSLVLRRGGVEHMEQLCAIQRAGPEKLLEIRSIGAKSLPLIAAVCARYEENKTPSQGGAPLRETGSCLTQECSPALRRKKI</sequence>
<dbReference type="AlphaFoldDB" id="A0A9D1P298"/>
<gene>
    <name evidence="1" type="ORF">IAB71_01335</name>
</gene>
<reference evidence="1" key="2">
    <citation type="journal article" date="2021" name="PeerJ">
        <title>Extensive microbial diversity within the chicken gut microbiome revealed by metagenomics and culture.</title>
        <authorList>
            <person name="Gilroy R."/>
            <person name="Ravi A."/>
            <person name="Getino M."/>
            <person name="Pursley I."/>
            <person name="Horton D.L."/>
            <person name="Alikhan N.F."/>
            <person name="Baker D."/>
            <person name="Gharbi K."/>
            <person name="Hall N."/>
            <person name="Watson M."/>
            <person name="Adriaenssens E.M."/>
            <person name="Foster-Nyarko E."/>
            <person name="Jarju S."/>
            <person name="Secka A."/>
            <person name="Antonio M."/>
            <person name="Oren A."/>
            <person name="Chaudhuri R.R."/>
            <person name="La Ragione R."/>
            <person name="Hildebrand F."/>
            <person name="Pallen M.J."/>
        </authorList>
    </citation>
    <scope>NUCLEOTIDE SEQUENCE</scope>
    <source>
        <strain evidence="1">CHK188-20938</strain>
    </source>
</reference>
<evidence type="ECO:0000313" key="1">
    <source>
        <dbReference type="EMBL" id="HIV24424.1"/>
    </source>
</evidence>
<dbReference type="EMBL" id="DVOO01000003">
    <property type="protein sequence ID" value="HIV24424.1"/>
    <property type="molecule type" value="Genomic_DNA"/>
</dbReference>
<organism evidence="1 2">
    <name type="scientific">Candidatus Scatomonas pullistercoris</name>
    <dbReference type="NCBI Taxonomy" id="2840920"/>
    <lineage>
        <taxon>Bacteria</taxon>
        <taxon>Bacillati</taxon>
        <taxon>Bacillota</taxon>
        <taxon>Clostridia</taxon>
        <taxon>Lachnospirales</taxon>
        <taxon>Lachnospiraceae</taxon>
        <taxon>Lachnospiraceae incertae sedis</taxon>
        <taxon>Candidatus Scatomonas</taxon>
    </lineage>
</organism>
<comment type="caution">
    <text evidence="1">The sequence shown here is derived from an EMBL/GenBank/DDBJ whole genome shotgun (WGS) entry which is preliminary data.</text>
</comment>
<evidence type="ECO:0000313" key="2">
    <source>
        <dbReference type="Proteomes" id="UP000824169"/>
    </source>
</evidence>
<protein>
    <submittedName>
        <fullName evidence="1">Uncharacterized protein</fullName>
    </submittedName>
</protein>